<sequence>ADISDDSDFNVLSYQEFDDETIAPSPQADSVSYQSVPCSSRSYKFGKIKTSFIQDSSSQKAVHPSLPRKEIGNDASHPIDLDNDGGNDDDNVHHSDGEESMTSTVKEGDQTTGNQGSQSDGELPEELHIKQESANTLPDLEGDDVDELEDSFDRVPRNIEPDIPHIQVVRKKSERDKLEGFSCKQCHEYYMNSGLSEEELKKKMKECSRHKERYKRPDTPEHFWTLGFPDTAEIMDRQ</sequence>
<dbReference type="OrthoDB" id="5801062at2759"/>
<feature type="compositionally biased region" description="Acidic residues" evidence="4">
    <location>
        <begin position="140"/>
        <end position="150"/>
    </location>
</feature>
<keyword evidence="2" id="KW-0227">DNA damage</keyword>
<feature type="compositionally biased region" description="Polar residues" evidence="4">
    <location>
        <begin position="100"/>
        <end position="120"/>
    </location>
</feature>
<dbReference type="PANTHER" id="PTHR15107">
    <property type="entry name" value="RETINOBLASTOMA BINDING PROTEIN 8"/>
    <property type="match status" value="1"/>
</dbReference>
<evidence type="ECO:0000256" key="2">
    <source>
        <dbReference type="ARBA" id="ARBA00022763"/>
    </source>
</evidence>
<feature type="compositionally biased region" description="Basic and acidic residues" evidence="4">
    <location>
        <begin position="67"/>
        <end position="80"/>
    </location>
</feature>
<dbReference type="GO" id="GO:0003684">
    <property type="term" value="F:damaged DNA binding"/>
    <property type="evidence" value="ECO:0007669"/>
    <property type="project" value="TreeGrafter"/>
</dbReference>
<feature type="non-terminal residue" evidence="6">
    <location>
        <position position="1"/>
    </location>
</feature>
<dbReference type="GO" id="GO:0005634">
    <property type="term" value="C:nucleus"/>
    <property type="evidence" value="ECO:0007669"/>
    <property type="project" value="UniProtKB-SubCell"/>
</dbReference>
<dbReference type="Proteomes" id="UP000271974">
    <property type="component" value="Unassembled WGS sequence"/>
</dbReference>
<evidence type="ECO:0000256" key="3">
    <source>
        <dbReference type="ARBA" id="ARBA00023242"/>
    </source>
</evidence>
<evidence type="ECO:0000256" key="1">
    <source>
        <dbReference type="ARBA" id="ARBA00004123"/>
    </source>
</evidence>
<dbReference type="InterPro" id="IPR033316">
    <property type="entry name" value="RBBP8-like"/>
</dbReference>
<keyword evidence="7" id="KW-1185">Reference proteome</keyword>
<proteinExistence type="predicted"/>
<dbReference type="InterPro" id="IPR013882">
    <property type="entry name" value="Ctp1_C"/>
</dbReference>
<accession>A0A3S0ZD51</accession>
<evidence type="ECO:0000313" key="6">
    <source>
        <dbReference type="EMBL" id="RUS74998.1"/>
    </source>
</evidence>
<dbReference type="STRING" id="188477.A0A3S0ZD51"/>
<dbReference type="PANTHER" id="PTHR15107:SF0">
    <property type="entry name" value="DNA ENDONUCLEASE ACTIVATOR CTP1 C-TERMINAL DOMAIN-CONTAINING PROTEIN"/>
    <property type="match status" value="1"/>
</dbReference>
<feature type="domain" description="DNA endonuclease activator Ctp1 C-terminal" evidence="5">
    <location>
        <begin position="196"/>
        <end position="233"/>
    </location>
</feature>
<evidence type="ECO:0000259" key="5">
    <source>
        <dbReference type="Pfam" id="PF08573"/>
    </source>
</evidence>
<name>A0A3S0ZD51_ELYCH</name>
<comment type="caution">
    <text evidence="6">The sequence shown here is derived from an EMBL/GenBank/DDBJ whole genome shotgun (WGS) entry which is preliminary data.</text>
</comment>
<gene>
    <name evidence="6" type="ORF">EGW08_017221</name>
</gene>
<dbReference type="Pfam" id="PF08573">
    <property type="entry name" value="SAE2"/>
    <property type="match status" value="1"/>
</dbReference>
<dbReference type="EMBL" id="RQTK01000778">
    <property type="protein sequence ID" value="RUS74998.1"/>
    <property type="molecule type" value="Genomic_DNA"/>
</dbReference>
<protein>
    <recommendedName>
        <fullName evidence="5">DNA endonuclease activator Ctp1 C-terminal domain-containing protein</fullName>
    </recommendedName>
</protein>
<keyword evidence="3" id="KW-0539">Nucleus</keyword>
<feature type="compositionally biased region" description="Basic and acidic residues" evidence="4">
    <location>
        <begin position="151"/>
        <end position="160"/>
    </location>
</feature>
<feature type="region of interest" description="Disordered" evidence="4">
    <location>
        <begin position="54"/>
        <end position="160"/>
    </location>
</feature>
<comment type="subcellular location">
    <subcellularLocation>
        <location evidence="1">Nucleus</location>
    </subcellularLocation>
</comment>
<dbReference type="GO" id="GO:0010792">
    <property type="term" value="P:DNA double-strand break processing involved in repair via single-strand annealing"/>
    <property type="evidence" value="ECO:0007669"/>
    <property type="project" value="TreeGrafter"/>
</dbReference>
<organism evidence="6 7">
    <name type="scientific">Elysia chlorotica</name>
    <name type="common">Eastern emerald elysia</name>
    <name type="synonym">Sea slug</name>
    <dbReference type="NCBI Taxonomy" id="188477"/>
    <lineage>
        <taxon>Eukaryota</taxon>
        <taxon>Metazoa</taxon>
        <taxon>Spiralia</taxon>
        <taxon>Lophotrochozoa</taxon>
        <taxon>Mollusca</taxon>
        <taxon>Gastropoda</taxon>
        <taxon>Heterobranchia</taxon>
        <taxon>Euthyneura</taxon>
        <taxon>Panpulmonata</taxon>
        <taxon>Sacoglossa</taxon>
        <taxon>Placobranchoidea</taxon>
        <taxon>Plakobranchidae</taxon>
        <taxon>Elysia</taxon>
    </lineage>
</organism>
<dbReference type="AlphaFoldDB" id="A0A3S0ZD51"/>
<reference evidence="6 7" key="1">
    <citation type="submission" date="2019-01" db="EMBL/GenBank/DDBJ databases">
        <title>A draft genome assembly of the solar-powered sea slug Elysia chlorotica.</title>
        <authorList>
            <person name="Cai H."/>
            <person name="Li Q."/>
            <person name="Fang X."/>
            <person name="Li J."/>
            <person name="Curtis N.E."/>
            <person name="Altenburger A."/>
            <person name="Shibata T."/>
            <person name="Feng M."/>
            <person name="Maeda T."/>
            <person name="Schwartz J.A."/>
            <person name="Shigenobu S."/>
            <person name="Lundholm N."/>
            <person name="Nishiyama T."/>
            <person name="Yang H."/>
            <person name="Hasebe M."/>
            <person name="Li S."/>
            <person name="Pierce S.K."/>
            <person name="Wang J."/>
        </authorList>
    </citation>
    <scope>NUCLEOTIDE SEQUENCE [LARGE SCALE GENOMIC DNA]</scope>
    <source>
        <strain evidence="6">EC2010</strain>
        <tissue evidence="6">Whole organism of an adult</tissue>
    </source>
</reference>
<feature type="non-terminal residue" evidence="6">
    <location>
        <position position="238"/>
    </location>
</feature>
<evidence type="ECO:0000256" key="4">
    <source>
        <dbReference type="SAM" id="MobiDB-lite"/>
    </source>
</evidence>
<evidence type="ECO:0000313" key="7">
    <source>
        <dbReference type="Proteomes" id="UP000271974"/>
    </source>
</evidence>